<dbReference type="EnsemblMetazoa" id="AMIN014810-RA">
    <property type="protein sequence ID" value="AMIN014810-PA"/>
    <property type="gene ID" value="AMIN014810"/>
</dbReference>
<reference evidence="2" key="1">
    <citation type="submission" date="2013-03" db="EMBL/GenBank/DDBJ databases">
        <title>The Genome Sequence of Anopheles minimus MINIMUS1.</title>
        <authorList>
            <consortium name="The Broad Institute Genomics Platform"/>
            <person name="Neafsey D.E."/>
            <person name="Walton C."/>
            <person name="Walker B."/>
            <person name="Young S.K."/>
            <person name="Zeng Q."/>
            <person name="Gargeya S."/>
            <person name="Fitzgerald M."/>
            <person name="Haas B."/>
            <person name="Abouelleil A."/>
            <person name="Allen A.W."/>
            <person name="Alvarado L."/>
            <person name="Arachchi H.M."/>
            <person name="Berlin A.M."/>
            <person name="Chapman S.B."/>
            <person name="Gainer-Dewar J."/>
            <person name="Goldberg J."/>
            <person name="Griggs A."/>
            <person name="Gujja S."/>
            <person name="Hansen M."/>
            <person name="Howarth C."/>
            <person name="Imamovic A."/>
            <person name="Ireland A."/>
            <person name="Larimer J."/>
            <person name="McCowan C."/>
            <person name="Murphy C."/>
            <person name="Pearson M."/>
            <person name="Poon T.W."/>
            <person name="Priest M."/>
            <person name="Roberts A."/>
            <person name="Saif S."/>
            <person name="Shea T."/>
            <person name="Sisk P."/>
            <person name="Sykes S."/>
            <person name="Wortman J."/>
            <person name="Nusbaum C."/>
            <person name="Birren B."/>
        </authorList>
    </citation>
    <scope>NUCLEOTIDE SEQUENCE [LARGE SCALE GENOMIC DNA]</scope>
    <source>
        <strain evidence="2">MINIMUS1</strain>
    </source>
</reference>
<protein>
    <submittedName>
        <fullName evidence="1">Uncharacterized protein</fullName>
    </submittedName>
</protein>
<keyword evidence="2" id="KW-1185">Reference proteome</keyword>
<dbReference type="Proteomes" id="UP000075920">
    <property type="component" value="Unassembled WGS sequence"/>
</dbReference>
<name>A0A182WQ84_9DIPT</name>
<proteinExistence type="predicted"/>
<organism evidence="1 2">
    <name type="scientific">Anopheles minimus</name>
    <dbReference type="NCBI Taxonomy" id="112268"/>
    <lineage>
        <taxon>Eukaryota</taxon>
        <taxon>Metazoa</taxon>
        <taxon>Ecdysozoa</taxon>
        <taxon>Arthropoda</taxon>
        <taxon>Hexapoda</taxon>
        <taxon>Insecta</taxon>
        <taxon>Pterygota</taxon>
        <taxon>Neoptera</taxon>
        <taxon>Endopterygota</taxon>
        <taxon>Diptera</taxon>
        <taxon>Nematocera</taxon>
        <taxon>Culicoidea</taxon>
        <taxon>Culicidae</taxon>
        <taxon>Anophelinae</taxon>
        <taxon>Anopheles</taxon>
    </lineage>
</organism>
<sequence>MAIPTHFYSRLWCERT</sequence>
<dbReference type="AlphaFoldDB" id="A0A182WQ84"/>
<evidence type="ECO:0000313" key="2">
    <source>
        <dbReference type="Proteomes" id="UP000075920"/>
    </source>
</evidence>
<dbReference type="VEuPathDB" id="VectorBase:AMIN014810"/>
<accession>A0A182WQ84</accession>
<reference evidence="1" key="2">
    <citation type="submission" date="2020-05" db="UniProtKB">
        <authorList>
            <consortium name="EnsemblMetazoa"/>
        </authorList>
    </citation>
    <scope>IDENTIFICATION</scope>
    <source>
        <strain evidence="1">MINIMUS1</strain>
    </source>
</reference>
<evidence type="ECO:0000313" key="1">
    <source>
        <dbReference type="EnsemblMetazoa" id="AMIN014810-PA"/>
    </source>
</evidence>